<dbReference type="PROSITE" id="PS51257">
    <property type="entry name" value="PROKAR_LIPOPROTEIN"/>
    <property type="match status" value="1"/>
</dbReference>
<evidence type="ECO:0000313" key="2">
    <source>
        <dbReference type="EMBL" id="MFD1194020.1"/>
    </source>
</evidence>
<keyword evidence="1" id="KW-0732">Signal</keyword>
<dbReference type="InterPro" id="IPR011250">
    <property type="entry name" value="OMP/PagP_B-barrel"/>
</dbReference>
<dbReference type="Gene3D" id="2.40.160.90">
    <property type="match status" value="1"/>
</dbReference>
<feature type="signal peptide" evidence="1">
    <location>
        <begin position="1"/>
        <end position="19"/>
    </location>
</feature>
<name>A0ABW3TBA5_9RHOB</name>
<feature type="chain" id="PRO_5046086828" description="Transferrin-binding protein B C-lobe/N-lobe beta barrel domain-containing protein" evidence="1">
    <location>
        <begin position="20"/>
        <end position="256"/>
    </location>
</feature>
<organism evidence="2 3">
    <name type="scientific">Seohaeicola saemankumensis</name>
    <dbReference type="NCBI Taxonomy" id="481181"/>
    <lineage>
        <taxon>Bacteria</taxon>
        <taxon>Pseudomonadati</taxon>
        <taxon>Pseudomonadota</taxon>
        <taxon>Alphaproteobacteria</taxon>
        <taxon>Rhodobacterales</taxon>
        <taxon>Roseobacteraceae</taxon>
        <taxon>Seohaeicola</taxon>
    </lineage>
</organism>
<protein>
    <recommendedName>
        <fullName evidence="4">Transferrin-binding protein B C-lobe/N-lobe beta barrel domain-containing protein</fullName>
    </recommendedName>
</protein>
<comment type="caution">
    <text evidence="2">The sequence shown here is derived from an EMBL/GenBank/DDBJ whole genome shotgun (WGS) entry which is preliminary data.</text>
</comment>
<keyword evidence="3" id="KW-1185">Reference proteome</keyword>
<proteinExistence type="predicted"/>
<sequence>MKFKVALMLPVLGLLSACGGGSTSVVPSASFTTLRAFSDGAGVGRGVASDGTETVFIAPDIAAVVAGANQSSGNEVVDVQFSDFSVVQTLPTAVVRSGTITVEGEVANVLIIEDNGGEAGLVYLEFPGYADAVFAVGSAYGAAPGGEFTYSGAHIVSNRIFGGAEVGDFTLTANFTNGTFSYNGSTTNTSLTGSGGIDVANGRFASGSLTSTVSGSTATASMYGQLHGDTAQSVSGVFHTNEANPTYAGAFVGSRP</sequence>
<gene>
    <name evidence="2" type="ORF">ACFQ3C_05005</name>
</gene>
<reference evidence="3" key="1">
    <citation type="journal article" date="2019" name="Int. J. Syst. Evol. Microbiol.">
        <title>The Global Catalogue of Microorganisms (GCM) 10K type strain sequencing project: providing services to taxonomists for standard genome sequencing and annotation.</title>
        <authorList>
            <consortium name="The Broad Institute Genomics Platform"/>
            <consortium name="The Broad Institute Genome Sequencing Center for Infectious Disease"/>
            <person name="Wu L."/>
            <person name="Ma J."/>
        </authorList>
    </citation>
    <scope>NUCLEOTIDE SEQUENCE [LARGE SCALE GENOMIC DNA]</scope>
    <source>
        <strain evidence="3">CCUG 55328</strain>
    </source>
</reference>
<dbReference type="Proteomes" id="UP001597151">
    <property type="component" value="Unassembled WGS sequence"/>
</dbReference>
<evidence type="ECO:0008006" key="4">
    <source>
        <dbReference type="Google" id="ProtNLM"/>
    </source>
</evidence>
<evidence type="ECO:0000313" key="3">
    <source>
        <dbReference type="Proteomes" id="UP001597151"/>
    </source>
</evidence>
<evidence type="ECO:0000256" key="1">
    <source>
        <dbReference type="SAM" id="SignalP"/>
    </source>
</evidence>
<dbReference type="SUPFAM" id="SSF56925">
    <property type="entry name" value="OMPA-like"/>
    <property type="match status" value="1"/>
</dbReference>
<dbReference type="EMBL" id="JBHTKR010000002">
    <property type="protein sequence ID" value="MFD1194020.1"/>
    <property type="molecule type" value="Genomic_DNA"/>
</dbReference>
<dbReference type="RefSeq" id="WP_380789380.1">
    <property type="nucleotide sequence ID" value="NZ_JBHTKR010000002.1"/>
</dbReference>
<accession>A0ABW3TBA5</accession>